<dbReference type="EMBL" id="JACHGK010000033">
    <property type="protein sequence ID" value="MBB6447905.1"/>
    <property type="molecule type" value="Genomic_DNA"/>
</dbReference>
<accession>A0A7X0HYG0</accession>
<feature type="region of interest" description="Disordered" evidence="2">
    <location>
        <begin position="1"/>
        <end position="24"/>
    </location>
</feature>
<dbReference type="Proteomes" id="UP000531594">
    <property type="component" value="Unassembled WGS sequence"/>
</dbReference>
<feature type="coiled-coil region" evidence="1">
    <location>
        <begin position="107"/>
        <end position="158"/>
    </location>
</feature>
<gene>
    <name evidence="3" type="ORF">HNR53_004625</name>
</gene>
<keyword evidence="1" id="KW-0175">Coiled coil</keyword>
<comment type="caution">
    <text evidence="3">The sequence shown here is derived from an EMBL/GenBank/DDBJ whole genome shotgun (WGS) entry which is preliminary data.</text>
</comment>
<name>A0A7X0HYG0_9BACI</name>
<evidence type="ECO:0000313" key="3">
    <source>
        <dbReference type="EMBL" id="MBB6447905.1"/>
    </source>
</evidence>
<dbReference type="RefSeq" id="WP_184530286.1">
    <property type="nucleotide sequence ID" value="NZ_JACHGK010000033.1"/>
</dbReference>
<protein>
    <submittedName>
        <fullName evidence="3">Phage-related minor tail protein</fullName>
    </submittedName>
</protein>
<evidence type="ECO:0000256" key="2">
    <source>
        <dbReference type="SAM" id="MobiDB-lite"/>
    </source>
</evidence>
<reference evidence="3 4" key="1">
    <citation type="submission" date="2020-08" db="EMBL/GenBank/DDBJ databases">
        <title>Genomic Encyclopedia of Type Strains, Phase IV (KMG-IV): sequencing the most valuable type-strain genomes for metagenomic binning, comparative biology and taxonomic classification.</title>
        <authorList>
            <person name="Goeker M."/>
        </authorList>
    </citation>
    <scope>NUCLEOTIDE SEQUENCE [LARGE SCALE GENOMIC DNA]</scope>
    <source>
        <strain evidence="3 4">DSM 5391</strain>
    </source>
</reference>
<evidence type="ECO:0000256" key="1">
    <source>
        <dbReference type="SAM" id="Coils"/>
    </source>
</evidence>
<dbReference type="AlphaFoldDB" id="A0A7X0HYG0"/>
<organism evidence="3 4">
    <name type="scientific">Bacillus benzoevorans</name>
    <dbReference type="NCBI Taxonomy" id="1456"/>
    <lineage>
        <taxon>Bacteria</taxon>
        <taxon>Bacillati</taxon>
        <taxon>Bacillota</taxon>
        <taxon>Bacilli</taxon>
        <taxon>Bacillales</taxon>
        <taxon>Bacillaceae</taxon>
        <taxon>Bacillus</taxon>
    </lineage>
</organism>
<evidence type="ECO:0000313" key="4">
    <source>
        <dbReference type="Proteomes" id="UP000531594"/>
    </source>
</evidence>
<keyword evidence="4" id="KW-1185">Reference proteome</keyword>
<proteinExistence type="predicted"/>
<feature type="compositionally biased region" description="Basic residues" evidence="2">
    <location>
        <begin position="7"/>
        <end position="16"/>
    </location>
</feature>
<sequence>MSDKTSKVQRGKKRGPKEKVSDEQMKELALEIKKKLKQQKLTFSMLEKETGIGRNTWKRRLEGFIHELNQPILRDFGYTDSDEIYFPNIEGIFEAYGSNKQRIINELHHFELLFQELYEERNNLKEKLNKLESFKDKIEKYTKAIADLQQEVKHYKTLYEQIMVSSVEPHLRDEFGLKDNLLDFNSHIEKNASLVNLQQQFPEVRENDEDKDETIRDKNMEELKNQFKNLF</sequence>